<dbReference type="SUPFAM" id="SSF51182">
    <property type="entry name" value="RmlC-like cupins"/>
    <property type="match status" value="1"/>
</dbReference>
<evidence type="ECO:0000259" key="2">
    <source>
        <dbReference type="Pfam" id="PF07883"/>
    </source>
</evidence>
<dbReference type="OrthoDB" id="9811153at2"/>
<protein>
    <submittedName>
        <fullName evidence="3">Mannose-6-phosphate isomerase-like protein (Cupin superfamily)</fullName>
    </submittedName>
</protein>
<dbReference type="Proteomes" id="UP000244069">
    <property type="component" value="Unassembled WGS sequence"/>
</dbReference>
<dbReference type="InterPro" id="IPR014710">
    <property type="entry name" value="RmlC-like_jellyroll"/>
</dbReference>
<proteinExistence type="predicted"/>
<dbReference type="InterPro" id="IPR052538">
    <property type="entry name" value="Flavonoid_dioxygenase-like"/>
</dbReference>
<evidence type="ECO:0000313" key="3">
    <source>
        <dbReference type="EMBL" id="PTX48083.1"/>
    </source>
</evidence>
<feature type="compositionally biased region" description="Basic and acidic residues" evidence="1">
    <location>
        <begin position="107"/>
        <end position="121"/>
    </location>
</feature>
<evidence type="ECO:0000256" key="1">
    <source>
        <dbReference type="SAM" id="MobiDB-lite"/>
    </source>
</evidence>
<gene>
    <name evidence="3" type="ORF">C8N44_11082</name>
</gene>
<evidence type="ECO:0000313" key="4">
    <source>
        <dbReference type="Proteomes" id="UP000244069"/>
    </source>
</evidence>
<comment type="caution">
    <text evidence="3">The sequence shown here is derived from an EMBL/GenBank/DDBJ whole genome shotgun (WGS) entry which is preliminary data.</text>
</comment>
<dbReference type="EMBL" id="QBKN01000010">
    <property type="protein sequence ID" value="PTX48083.1"/>
    <property type="molecule type" value="Genomic_DNA"/>
</dbReference>
<dbReference type="CDD" id="cd02223">
    <property type="entry name" value="cupin_Bh2720-like"/>
    <property type="match status" value="1"/>
</dbReference>
<dbReference type="Pfam" id="PF07883">
    <property type="entry name" value="Cupin_2"/>
    <property type="match status" value="1"/>
</dbReference>
<keyword evidence="3" id="KW-0413">Isomerase</keyword>
<dbReference type="AlphaFoldDB" id="A0A2T6AW89"/>
<accession>A0A2T6AW89</accession>
<feature type="domain" description="Cupin type-2" evidence="2">
    <location>
        <begin position="35"/>
        <end position="103"/>
    </location>
</feature>
<dbReference type="InterPro" id="IPR011051">
    <property type="entry name" value="RmlC_Cupin_sf"/>
</dbReference>
<dbReference type="PANTHER" id="PTHR43346">
    <property type="entry name" value="LIGAND BINDING DOMAIN PROTEIN, PUTATIVE (AFU_ORTHOLOGUE AFUA_6G14370)-RELATED"/>
    <property type="match status" value="1"/>
</dbReference>
<sequence length="128" mass="14088">MAERDKLIMPIEKLAKENDQFREVIWTGDNTQLVLMTIPEGGEIGGEVHEGHDQLLYFVEGTCTATLGEDEKECGAGDVAIVPSGKYHNFVNTGSGPLKLYTTYSPPEHKPGKEHDTKADQEADPDED</sequence>
<dbReference type="GO" id="GO:0016853">
    <property type="term" value="F:isomerase activity"/>
    <property type="evidence" value="ECO:0007669"/>
    <property type="project" value="UniProtKB-KW"/>
</dbReference>
<dbReference type="PANTHER" id="PTHR43346:SF1">
    <property type="entry name" value="QUERCETIN 2,3-DIOXYGENASE-RELATED"/>
    <property type="match status" value="1"/>
</dbReference>
<dbReference type="RefSeq" id="WP_107975993.1">
    <property type="nucleotide sequence ID" value="NZ_BMEZ01000012.1"/>
</dbReference>
<name>A0A2T6AW89_9RHOB</name>
<dbReference type="InterPro" id="IPR013096">
    <property type="entry name" value="Cupin_2"/>
</dbReference>
<reference evidence="3 4" key="1">
    <citation type="submission" date="2018-04" db="EMBL/GenBank/DDBJ databases">
        <title>Genomic Encyclopedia of Archaeal and Bacterial Type Strains, Phase II (KMG-II): from individual species to whole genera.</title>
        <authorList>
            <person name="Goeker M."/>
        </authorList>
    </citation>
    <scope>NUCLEOTIDE SEQUENCE [LARGE SCALE GENOMIC DNA]</scope>
    <source>
        <strain evidence="3 4">DSM 29329</strain>
    </source>
</reference>
<organism evidence="3 4">
    <name type="scientific">Allosediminivita pacifica</name>
    <dbReference type="NCBI Taxonomy" id="1267769"/>
    <lineage>
        <taxon>Bacteria</taxon>
        <taxon>Pseudomonadati</taxon>
        <taxon>Pseudomonadota</taxon>
        <taxon>Alphaproteobacteria</taxon>
        <taxon>Rhodobacterales</taxon>
        <taxon>Paracoccaceae</taxon>
        <taxon>Allosediminivita</taxon>
    </lineage>
</organism>
<dbReference type="Gene3D" id="2.60.120.10">
    <property type="entry name" value="Jelly Rolls"/>
    <property type="match status" value="1"/>
</dbReference>
<keyword evidence="4" id="KW-1185">Reference proteome</keyword>
<feature type="region of interest" description="Disordered" evidence="1">
    <location>
        <begin position="98"/>
        <end position="128"/>
    </location>
</feature>